<evidence type="ECO:0000256" key="3">
    <source>
        <dbReference type="ARBA" id="ARBA00047960"/>
    </source>
</evidence>
<evidence type="ECO:0000259" key="6">
    <source>
        <dbReference type="PROSITE" id="PS50405"/>
    </source>
</evidence>
<evidence type="ECO:0000313" key="8">
    <source>
        <dbReference type="Proteomes" id="UP000664731"/>
    </source>
</evidence>
<dbReference type="InterPro" id="IPR036282">
    <property type="entry name" value="Glutathione-S-Trfase_C_sf"/>
</dbReference>
<dbReference type="Gene3D" id="1.20.1050.10">
    <property type="match status" value="1"/>
</dbReference>
<dbReference type="InterPro" id="IPR010987">
    <property type="entry name" value="Glutathione-S-Trfase_C-like"/>
</dbReference>
<evidence type="ECO:0000256" key="2">
    <source>
        <dbReference type="ARBA" id="ARBA00022679"/>
    </source>
</evidence>
<dbReference type="CDD" id="cd03046">
    <property type="entry name" value="GST_N_GTT1_like"/>
    <property type="match status" value="1"/>
</dbReference>
<keyword evidence="2" id="KW-0808">Transferase</keyword>
<dbReference type="Gene3D" id="3.40.30.10">
    <property type="entry name" value="Glutaredoxin"/>
    <property type="match status" value="1"/>
</dbReference>
<dbReference type="PROSITE" id="PS50404">
    <property type="entry name" value="GST_NTER"/>
    <property type="match status" value="1"/>
</dbReference>
<dbReference type="EC" id="2.5.1.18" evidence="1"/>
<proteinExistence type="inferred from homology"/>
<evidence type="ECO:0000259" key="5">
    <source>
        <dbReference type="PROSITE" id="PS50404"/>
    </source>
</evidence>
<dbReference type="SUPFAM" id="SSF52833">
    <property type="entry name" value="Thioredoxin-like"/>
    <property type="match status" value="1"/>
</dbReference>
<dbReference type="SFLD" id="SFLDS00019">
    <property type="entry name" value="Glutathione_Transferase_(cytos"/>
    <property type="match status" value="1"/>
</dbReference>
<feature type="domain" description="GST N-terminal" evidence="5">
    <location>
        <begin position="1"/>
        <end position="81"/>
    </location>
</feature>
<dbReference type="RefSeq" id="WP_207574136.1">
    <property type="nucleotide sequence ID" value="NZ_JAFNME010000003.1"/>
</dbReference>
<dbReference type="PROSITE" id="PS50405">
    <property type="entry name" value="GST_CTER"/>
    <property type="match status" value="1"/>
</dbReference>
<name>A0A939KCG5_9BURK</name>
<evidence type="ECO:0000313" key="7">
    <source>
        <dbReference type="EMBL" id="MBO1248581.1"/>
    </source>
</evidence>
<dbReference type="InterPro" id="IPR004046">
    <property type="entry name" value="GST_C"/>
</dbReference>
<dbReference type="SFLD" id="SFLDG00358">
    <property type="entry name" value="Main_(cytGST)"/>
    <property type="match status" value="1"/>
</dbReference>
<evidence type="ECO:0000256" key="1">
    <source>
        <dbReference type="ARBA" id="ARBA00012452"/>
    </source>
</evidence>
<dbReference type="Pfam" id="PF00043">
    <property type="entry name" value="GST_C"/>
    <property type="match status" value="1"/>
</dbReference>
<dbReference type="InterPro" id="IPR040079">
    <property type="entry name" value="Glutathione_S-Trfase"/>
</dbReference>
<protein>
    <recommendedName>
        <fullName evidence="1">glutathione transferase</fullName>
        <ecNumber evidence="1">2.5.1.18</ecNumber>
    </recommendedName>
</protein>
<dbReference type="PANTHER" id="PTHR44051:SF9">
    <property type="entry name" value="GLUTATHIONE S-TRANSFERASE 1"/>
    <property type="match status" value="1"/>
</dbReference>
<dbReference type="Proteomes" id="UP000664731">
    <property type="component" value="Unassembled WGS sequence"/>
</dbReference>
<sequence>MLTLHHLETSRSHRILWLLEELGVPYALRRYQRDLATRLAPPELKHLHPLGKSPVITDGELVVAESGAILEYLAECYGAQAPAELAQLEPARGTPAHRQCRFWMHYAEGSLMNWLVMQLVFDSIPRQPMPFFVRPIARTLCATVQRKLIAPNVQTALAFMEAHLAQHRWFAGEHLSLADFQMSFAVEAALARGNTASAWPHLQAYLQRIQARPAYQRALEKGGPVLMAL</sequence>
<evidence type="ECO:0000256" key="4">
    <source>
        <dbReference type="RuleBase" id="RU003494"/>
    </source>
</evidence>
<dbReference type="PANTHER" id="PTHR44051">
    <property type="entry name" value="GLUTATHIONE S-TRANSFERASE-RELATED"/>
    <property type="match status" value="1"/>
</dbReference>
<gene>
    <name evidence="7" type="ORF">J1777_01835</name>
</gene>
<dbReference type="AlphaFoldDB" id="A0A939KCG5"/>
<feature type="domain" description="GST C-terminal" evidence="6">
    <location>
        <begin position="93"/>
        <end position="229"/>
    </location>
</feature>
<dbReference type="FunFam" id="3.40.30.10:FF:000156">
    <property type="entry name" value="Glutathione S-transferase 1"/>
    <property type="match status" value="1"/>
</dbReference>
<reference evidence="7" key="1">
    <citation type="submission" date="2021-03" db="EMBL/GenBank/DDBJ databases">
        <title>Comamonas denitrificans.</title>
        <authorList>
            <person name="Finster K."/>
        </authorList>
    </citation>
    <scope>NUCLEOTIDE SEQUENCE</scope>
    <source>
        <strain evidence="7">MM2021_4</strain>
    </source>
</reference>
<dbReference type="SFLD" id="SFLDG01150">
    <property type="entry name" value="Main.1:_Beta-like"/>
    <property type="match status" value="1"/>
</dbReference>
<dbReference type="GO" id="GO:0004601">
    <property type="term" value="F:peroxidase activity"/>
    <property type="evidence" value="ECO:0007669"/>
    <property type="project" value="UniProtKB-ARBA"/>
</dbReference>
<organism evidence="7 8">
    <name type="scientific">Comamonas denitrificans</name>
    <dbReference type="NCBI Taxonomy" id="117506"/>
    <lineage>
        <taxon>Bacteria</taxon>
        <taxon>Pseudomonadati</taxon>
        <taxon>Pseudomonadota</taxon>
        <taxon>Betaproteobacteria</taxon>
        <taxon>Burkholderiales</taxon>
        <taxon>Comamonadaceae</taxon>
        <taxon>Comamonas</taxon>
    </lineage>
</organism>
<dbReference type="GO" id="GO:0005737">
    <property type="term" value="C:cytoplasm"/>
    <property type="evidence" value="ECO:0007669"/>
    <property type="project" value="UniProtKB-ARBA"/>
</dbReference>
<comment type="caution">
    <text evidence="7">The sequence shown here is derived from an EMBL/GenBank/DDBJ whole genome shotgun (WGS) entry which is preliminary data.</text>
</comment>
<dbReference type="CDD" id="cd03189">
    <property type="entry name" value="GST_C_GTT1_like"/>
    <property type="match status" value="1"/>
</dbReference>
<dbReference type="InterPro" id="IPR004045">
    <property type="entry name" value="Glutathione_S-Trfase_N"/>
</dbReference>
<dbReference type="Pfam" id="PF02798">
    <property type="entry name" value="GST_N"/>
    <property type="match status" value="1"/>
</dbReference>
<comment type="similarity">
    <text evidence="4">Belongs to the GST superfamily.</text>
</comment>
<comment type="catalytic activity">
    <reaction evidence="3">
        <text>RX + glutathione = an S-substituted glutathione + a halide anion + H(+)</text>
        <dbReference type="Rhea" id="RHEA:16437"/>
        <dbReference type="ChEBI" id="CHEBI:15378"/>
        <dbReference type="ChEBI" id="CHEBI:16042"/>
        <dbReference type="ChEBI" id="CHEBI:17792"/>
        <dbReference type="ChEBI" id="CHEBI:57925"/>
        <dbReference type="ChEBI" id="CHEBI:90779"/>
        <dbReference type="EC" id="2.5.1.18"/>
    </reaction>
</comment>
<dbReference type="GO" id="GO:0004364">
    <property type="term" value="F:glutathione transferase activity"/>
    <property type="evidence" value="ECO:0007669"/>
    <property type="project" value="UniProtKB-EC"/>
</dbReference>
<dbReference type="InterPro" id="IPR036249">
    <property type="entry name" value="Thioredoxin-like_sf"/>
</dbReference>
<dbReference type="EMBL" id="JAFNME010000003">
    <property type="protein sequence ID" value="MBO1248581.1"/>
    <property type="molecule type" value="Genomic_DNA"/>
</dbReference>
<keyword evidence="8" id="KW-1185">Reference proteome</keyword>
<dbReference type="SUPFAM" id="SSF47616">
    <property type="entry name" value="GST C-terminal domain-like"/>
    <property type="match status" value="1"/>
</dbReference>
<accession>A0A939KCG5</accession>